<protein>
    <submittedName>
        <fullName evidence="2">Ligand-binding protein SH3</fullName>
    </submittedName>
</protein>
<reference evidence="2 3" key="1">
    <citation type="journal article" date="2016" name="Sci. Rep.">
        <title>Complete genome sequence and transcriptomic analysis of a novel marine strain Bacillus weihaiensis reveals the mechanism of brown algae degradation.</title>
        <authorList>
            <person name="Zhu Y."/>
            <person name="Chen P."/>
            <person name="Bao Y."/>
            <person name="Men Y."/>
            <person name="Zeng Y."/>
            <person name="Yang J."/>
            <person name="Sun J."/>
            <person name="Sun Y."/>
        </authorList>
    </citation>
    <scope>NUCLEOTIDE SEQUENCE [LARGE SCALE GENOMIC DNA]</scope>
    <source>
        <strain evidence="2 3">Alg07</strain>
    </source>
</reference>
<keyword evidence="1" id="KW-1133">Transmembrane helix</keyword>
<proteinExistence type="predicted"/>
<keyword evidence="1" id="KW-0812">Transmembrane</keyword>
<evidence type="ECO:0000256" key="1">
    <source>
        <dbReference type="SAM" id="Phobius"/>
    </source>
</evidence>
<dbReference type="Proteomes" id="UP000181936">
    <property type="component" value="Chromosome"/>
</dbReference>
<evidence type="ECO:0000313" key="2">
    <source>
        <dbReference type="EMBL" id="APH03912.1"/>
    </source>
</evidence>
<dbReference type="EMBL" id="CP016020">
    <property type="protein sequence ID" value="APH03912.1"/>
    <property type="molecule type" value="Genomic_DNA"/>
</dbReference>
<dbReference type="Pfam" id="PF06695">
    <property type="entry name" value="Sm_multidrug_ex"/>
    <property type="match status" value="1"/>
</dbReference>
<gene>
    <name evidence="2" type="ORF">A9C19_03565</name>
</gene>
<keyword evidence="1" id="KW-0472">Membrane</keyword>
<keyword evidence="3" id="KW-1185">Reference proteome</keyword>
<dbReference type="AlphaFoldDB" id="A0A1L3MNN6"/>
<dbReference type="KEGG" id="bwh:A9C19_03565"/>
<sequence length="164" mass="18341">MKEKLEEFIVQSLDFLPAELVVIIVSALPILELRGGLPLGYLHYDFSLMKASLLSILGNVLPIIPVLFLFQPLSKWLTRFKWYKRMYDWLYTRTMKKSSSVEKYGAIGLMLFTALPLPTTGAYSACVAAIIFGIRFKYAFLSITAGVLVAAFIVAIGLASFSLF</sequence>
<name>A0A1L3MNN6_9BACI</name>
<dbReference type="PANTHER" id="PTHR36007:SF2">
    <property type="entry name" value="TRANSPORT PROTEIN-RELATED"/>
    <property type="match status" value="1"/>
</dbReference>
<dbReference type="PANTHER" id="PTHR36007">
    <property type="entry name" value="TRANSPORT PROTEIN-RELATED"/>
    <property type="match status" value="1"/>
</dbReference>
<feature type="transmembrane region" description="Helical" evidence="1">
    <location>
        <begin position="138"/>
        <end position="161"/>
    </location>
</feature>
<accession>A0A1L3MNN6</accession>
<dbReference type="STRING" id="1547283.A9C19_03565"/>
<feature type="transmembrane region" description="Helical" evidence="1">
    <location>
        <begin position="104"/>
        <end position="132"/>
    </location>
</feature>
<organism evidence="2 3">
    <name type="scientific">Bacillus weihaiensis</name>
    <dbReference type="NCBI Taxonomy" id="1547283"/>
    <lineage>
        <taxon>Bacteria</taxon>
        <taxon>Bacillati</taxon>
        <taxon>Bacillota</taxon>
        <taxon>Bacilli</taxon>
        <taxon>Bacillales</taxon>
        <taxon>Bacillaceae</taxon>
        <taxon>Bacillus</taxon>
    </lineage>
</organism>
<feature type="transmembrane region" description="Helical" evidence="1">
    <location>
        <begin position="12"/>
        <end position="31"/>
    </location>
</feature>
<evidence type="ECO:0000313" key="3">
    <source>
        <dbReference type="Proteomes" id="UP000181936"/>
    </source>
</evidence>
<dbReference type="InterPro" id="IPR009577">
    <property type="entry name" value="Sm_multidrug_ex"/>
</dbReference>
<dbReference type="RefSeq" id="WP_072578704.1">
    <property type="nucleotide sequence ID" value="NZ_CP016020.1"/>
</dbReference>
<feature type="transmembrane region" description="Helical" evidence="1">
    <location>
        <begin position="51"/>
        <end position="70"/>
    </location>
</feature>